<evidence type="ECO:0000256" key="8">
    <source>
        <dbReference type="ARBA" id="ARBA00023136"/>
    </source>
</evidence>
<dbReference type="GO" id="GO:0008324">
    <property type="term" value="F:monoatomic cation transmembrane transporter activity"/>
    <property type="evidence" value="ECO:0007669"/>
    <property type="project" value="InterPro"/>
</dbReference>
<feature type="domain" description="Cation efflux protein transmembrane" evidence="13">
    <location>
        <begin position="56"/>
        <end position="275"/>
    </location>
</feature>
<dbReference type="OrthoDB" id="5382797at2759"/>
<dbReference type="Proteomes" id="UP000014760">
    <property type="component" value="Unassembled WGS sequence"/>
</dbReference>
<name>R7TZ33_CAPTE</name>
<evidence type="ECO:0000256" key="11">
    <source>
        <dbReference type="SAM" id="MobiDB-lite"/>
    </source>
</evidence>
<feature type="transmembrane region" description="Helical" evidence="12">
    <location>
        <begin position="54"/>
        <end position="72"/>
    </location>
</feature>
<evidence type="ECO:0000256" key="9">
    <source>
        <dbReference type="ARBA" id="ARBA00038600"/>
    </source>
</evidence>
<dbReference type="EnsemblMetazoa" id="CapteT222368">
    <property type="protein sequence ID" value="CapteP222368"/>
    <property type="gene ID" value="CapteG222368"/>
</dbReference>
<keyword evidence="8 12" id="KW-0472">Membrane</keyword>
<dbReference type="PANTHER" id="PTHR46531">
    <property type="entry name" value="ZINC TRANSPORTER 6"/>
    <property type="match status" value="1"/>
</dbReference>
<feature type="transmembrane region" description="Helical" evidence="12">
    <location>
        <begin position="221"/>
        <end position="239"/>
    </location>
</feature>
<dbReference type="Pfam" id="PF01545">
    <property type="entry name" value="Cation_efflux"/>
    <property type="match status" value="1"/>
</dbReference>
<dbReference type="InterPro" id="IPR027469">
    <property type="entry name" value="Cation_efflux_TMD_sf"/>
</dbReference>
<sequence>MAALKELRMRNNASVDIPDLPGTIHPFSSNDKSKLSFFRRELSEVLAEKQGKKILTFCFLNISVTTILLLWCNSTNSMALTAFTYLTMFDLMYLMTVLMSIWVHKQKSSEVYSFGYERFEVLAVFSSTILAMLGSFFIIKESVERMFIQPDIRTGRLLVGTVVGLCWHLVITYSIENKAFTHVVAASSSSWLQEHVSDISQSICHAVPGLSKLLLPRINPFALIGFAASFALIVVHVLIDMNNHYATDTWAAIWISMMTCGTMYPMAIFCGKILLQTTPSHLIGQLDKCLREASTLDGVLEFRNEHFWTLGFGSMCGSVHVRVRRDADEQLVLAHVSNRLSSIITLLTVHIFKDDWTRPSTFQILGDTSLLPRKPSPQGLVTRPSPEGTPVPASASYRPTINYVRSDAIPTVPAYSRSSAPPPAVLSPSFSHANNPVAMETKRDQSNGSIR</sequence>
<feature type="region of interest" description="Disordered" evidence="11">
    <location>
        <begin position="373"/>
        <end position="396"/>
    </location>
</feature>
<feature type="transmembrane region" description="Helical" evidence="12">
    <location>
        <begin position="251"/>
        <end position="275"/>
    </location>
</feature>
<evidence type="ECO:0000256" key="6">
    <source>
        <dbReference type="ARBA" id="ARBA00023034"/>
    </source>
</evidence>
<dbReference type="InterPro" id="IPR052005">
    <property type="entry name" value="CDF_SLC30A"/>
</dbReference>
<keyword evidence="16" id="KW-1185">Reference proteome</keyword>
<dbReference type="AlphaFoldDB" id="R7TZ33"/>
<dbReference type="OMA" id="NIVCTGF"/>
<protein>
    <recommendedName>
        <fullName evidence="13">Cation efflux protein transmembrane domain-containing protein</fullName>
    </recommendedName>
</protein>
<organism evidence="14">
    <name type="scientific">Capitella teleta</name>
    <name type="common">Polychaete worm</name>
    <dbReference type="NCBI Taxonomy" id="283909"/>
    <lineage>
        <taxon>Eukaryota</taxon>
        <taxon>Metazoa</taxon>
        <taxon>Spiralia</taxon>
        <taxon>Lophotrochozoa</taxon>
        <taxon>Annelida</taxon>
        <taxon>Polychaeta</taxon>
        <taxon>Sedentaria</taxon>
        <taxon>Scolecida</taxon>
        <taxon>Capitellidae</taxon>
        <taxon>Capitella</taxon>
    </lineage>
</organism>
<reference evidence="15" key="3">
    <citation type="submission" date="2015-06" db="UniProtKB">
        <authorList>
            <consortium name="EnsemblMetazoa"/>
        </authorList>
    </citation>
    <scope>IDENTIFICATION</scope>
</reference>
<feature type="transmembrane region" description="Helical" evidence="12">
    <location>
        <begin position="79"/>
        <end position="101"/>
    </location>
</feature>
<evidence type="ECO:0000256" key="3">
    <source>
        <dbReference type="ARBA" id="ARBA00022692"/>
    </source>
</evidence>
<dbReference type="InterPro" id="IPR058533">
    <property type="entry name" value="Cation_efflux_TM"/>
</dbReference>
<comment type="function">
    <text evidence="10">Has probably no intrinsic transporter activity but together with SLC30A5 forms a functional zinc ion:proton antiporter heterodimer, mediating zinc entry into the lumen of organelles along the secretory pathway. As part of that zinc ion:proton antiporter, contributes to zinc ion homeostasis within the early secretory pathway and regulates the activation and folding of enzymes like alkaline phosphatases and enzymes involved in phosphatidylinositol glycan anchor biosynthesis.</text>
</comment>
<evidence type="ECO:0000313" key="14">
    <source>
        <dbReference type="EMBL" id="ELT99193.1"/>
    </source>
</evidence>
<keyword evidence="3 12" id="KW-0812">Transmembrane</keyword>
<dbReference type="STRING" id="283909.R7TZ33"/>
<gene>
    <name evidence="14" type="ORF">CAPTEDRAFT_222368</name>
</gene>
<evidence type="ECO:0000256" key="1">
    <source>
        <dbReference type="ARBA" id="ARBA00004166"/>
    </source>
</evidence>
<evidence type="ECO:0000256" key="5">
    <source>
        <dbReference type="ARBA" id="ARBA00022989"/>
    </source>
</evidence>
<reference evidence="14 16" key="2">
    <citation type="journal article" date="2013" name="Nature">
        <title>Insights into bilaterian evolution from three spiralian genomes.</title>
        <authorList>
            <person name="Simakov O."/>
            <person name="Marletaz F."/>
            <person name="Cho S.J."/>
            <person name="Edsinger-Gonzales E."/>
            <person name="Havlak P."/>
            <person name="Hellsten U."/>
            <person name="Kuo D.H."/>
            <person name="Larsson T."/>
            <person name="Lv J."/>
            <person name="Arendt D."/>
            <person name="Savage R."/>
            <person name="Osoegawa K."/>
            <person name="de Jong P."/>
            <person name="Grimwood J."/>
            <person name="Chapman J.A."/>
            <person name="Shapiro H."/>
            <person name="Aerts A."/>
            <person name="Otillar R.P."/>
            <person name="Terry A.Y."/>
            <person name="Boore J.L."/>
            <person name="Grigoriev I.V."/>
            <person name="Lindberg D.R."/>
            <person name="Seaver E.C."/>
            <person name="Weisblat D.A."/>
            <person name="Putnam N.H."/>
            <person name="Rokhsar D.S."/>
        </authorList>
    </citation>
    <scope>NUCLEOTIDE SEQUENCE</scope>
    <source>
        <strain evidence="14 16">I ESC-2004</strain>
    </source>
</reference>
<keyword evidence="7" id="KW-0406">Ion transport</keyword>
<dbReference type="EMBL" id="AMQN01010141">
    <property type="status" value="NOT_ANNOTATED_CDS"/>
    <property type="molecule type" value="Genomic_DNA"/>
</dbReference>
<dbReference type="GO" id="GO:0016020">
    <property type="term" value="C:membrane"/>
    <property type="evidence" value="ECO:0007669"/>
    <property type="project" value="InterPro"/>
</dbReference>
<dbReference type="PANTHER" id="PTHR46531:SF1">
    <property type="entry name" value="ZINC TRANSPORTER 6"/>
    <property type="match status" value="1"/>
</dbReference>
<keyword evidence="2" id="KW-0813">Transport</keyword>
<dbReference type="GO" id="GO:0005794">
    <property type="term" value="C:Golgi apparatus"/>
    <property type="evidence" value="ECO:0007669"/>
    <property type="project" value="UniProtKB-SubCell"/>
</dbReference>
<evidence type="ECO:0000259" key="13">
    <source>
        <dbReference type="Pfam" id="PF01545"/>
    </source>
</evidence>
<comment type="subcellular location">
    <subcellularLocation>
        <location evidence="1">Golgi apparatus</location>
        <location evidence="1">trans-Golgi network membrane</location>
        <topology evidence="1">Multi-pass membrane protein</topology>
    </subcellularLocation>
</comment>
<dbReference type="HOGENOM" id="CLU_034201_0_0_1"/>
<dbReference type="SUPFAM" id="SSF161111">
    <property type="entry name" value="Cation efflux protein transmembrane domain-like"/>
    <property type="match status" value="1"/>
</dbReference>
<accession>R7TZ33</accession>
<dbReference type="Gene3D" id="1.20.1510.10">
    <property type="entry name" value="Cation efflux protein transmembrane domain"/>
    <property type="match status" value="1"/>
</dbReference>
<dbReference type="EMBL" id="KB307129">
    <property type="protein sequence ID" value="ELT99193.1"/>
    <property type="molecule type" value="Genomic_DNA"/>
</dbReference>
<evidence type="ECO:0000313" key="15">
    <source>
        <dbReference type="EnsemblMetazoa" id="CapteP222368"/>
    </source>
</evidence>
<keyword evidence="4" id="KW-0862">Zinc</keyword>
<evidence type="ECO:0000313" key="16">
    <source>
        <dbReference type="Proteomes" id="UP000014760"/>
    </source>
</evidence>
<evidence type="ECO:0000256" key="12">
    <source>
        <dbReference type="SAM" id="Phobius"/>
    </source>
</evidence>
<keyword evidence="5 12" id="KW-1133">Transmembrane helix</keyword>
<keyword evidence="6" id="KW-0333">Golgi apparatus</keyword>
<comment type="subunit">
    <text evidence="9">Heterodimer with SLC30A5; form a functional zinc ion transmembrane transporter.</text>
</comment>
<proteinExistence type="predicted"/>
<evidence type="ECO:0000256" key="2">
    <source>
        <dbReference type="ARBA" id="ARBA00022448"/>
    </source>
</evidence>
<reference evidence="16" key="1">
    <citation type="submission" date="2012-12" db="EMBL/GenBank/DDBJ databases">
        <authorList>
            <person name="Hellsten U."/>
            <person name="Grimwood J."/>
            <person name="Chapman J.A."/>
            <person name="Shapiro H."/>
            <person name="Aerts A."/>
            <person name="Otillar R.P."/>
            <person name="Terry A.Y."/>
            <person name="Boore J.L."/>
            <person name="Simakov O."/>
            <person name="Marletaz F."/>
            <person name="Cho S.-J."/>
            <person name="Edsinger-Gonzales E."/>
            <person name="Havlak P."/>
            <person name="Kuo D.-H."/>
            <person name="Larsson T."/>
            <person name="Lv J."/>
            <person name="Arendt D."/>
            <person name="Savage R."/>
            <person name="Osoegawa K."/>
            <person name="de Jong P."/>
            <person name="Lindberg D.R."/>
            <person name="Seaver E.C."/>
            <person name="Weisblat D.A."/>
            <person name="Putnam N.H."/>
            <person name="Grigoriev I.V."/>
            <person name="Rokhsar D.S."/>
        </authorList>
    </citation>
    <scope>NUCLEOTIDE SEQUENCE</scope>
    <source>
        <strain evidence="16">I ESC-2004</strain>
    </source>
</reference>
<evidence type="ECO:0000256" key="10">
    <source>
        <dbReference type="ARBA" id="ARBA00045455"/>
    </source>
</evidence>
<evidence type="ECO:0000256" key="7">
    <source>
        <dbReference type="ARBA" id="ARBA00023065"/>
    </source>
</evidence>
<dbReference type="GO" id="GO:0006829">
    <property type="term" value="P:zinc ion transport"/>
    <property type="evidence" value="ECO:0007669"/>
    <property type="project" value="TreeGrafter"/>
</dbReference>
<feature type="transmembrane region" description="Helical" evidence="12">
    <location>
        <begin position="121"/>
        <end position="139"/>
    </location>
</feature>
<evidence type="ECO:0000256" key="4">
    <source>
        <dbReference type="ARBA" id="ARBA00022833"/>
    </source>
</evidence>
<feature type="region of interest" description="Disordered" evidence="11">
    <location>
        <begin position="413"/>
        <end position="451"/>
    </location>
</feature>